<comment type="subcellular location">
    <subcellularLocation>
        <location evidence="1">Membrane</location>
        <topology evidence="1">Multi-pass membrane protein</topology>
    </subcellularLocation>
</comment>
<comment type="caution">
    <text evidence="7">The sequence shown here is derived from an EMBL/GenBank/DDBJ whole genome shotgun (WGS) entry which is preliminary data.</text>
</comment>
<gene>
    <name evidence="7" type="ORF">A3A20_02900</name>
</gene>
<keyword evidence="3 5" id="KW-1133">Transmembrane helix</keyword>
<feature type="transmembrane region" description="Helical" evidence="5">
    <location>
        <begin position="388"/>
        <end position="407"/>
    </location>
</feature>
<keyword evidence="2 5" id="KW-0812">Transmembrane</keyword>
<dbReference type="Proteomes" id="UP000178946">
    <property type="component" value="Unassembled WGS sequence"/>
</dbReference>
<feature type="transmembrane region" description="Helical" evidence="5">
    <location>
        <begin position="12"/>
        <end position="30"/>
    </location>
</feature>
<organism evidence="7 8">
    <name type="scientific">Candidatus Wolfebacteria bacterium RIFCSPLOWO2_01_FULL_45_19</name>
    <dbReference type="NCBI Taxonomy" id="1802557"/>
    <lineage>
        <taxon>Bacteria</taxon>
        <taxon>Candidatus Wolfeibacteriota</taxon>
    </lineage>
</organism>
<evidence type="ECO:0000256" key="1">
    <source>
        <dbReference type="ARBA" id="ARBA00004141"/>
    </source>
</evidence>
<evidence type="ECO:0000256" key="4">
    <source>
        <dbReference type="ARBA" id="ARBA00023136"/>
    </source>
</evidence>
<dbReference type="InterPro" id="IPR051533">
    <property type="entry name" value="WaaL-like"/>
</dbReference>
<feature type="transmembrane region" description="Helical" evidence="5">
    <location>
        <begin position="359"/>
        <end position="381"/>
    </location>
</feature>
<protein>
    <recommendedName>
        <fullName evidence="6">O-antigen ligase-related domain-containing protein</fullName>
    </recommendedName>
</protein>
<keyword evidence="4 5" id="KW-0472">Membrane</keyword>
<feature type="transmembrane region" description="Helical" evidence="5">
    <location>
        <begin position="36"/>
        <end position="55"/>
    </location>
</feature>
<dbReference type="GO" id="GO:0016020">
    <property type="term" value="C:membrane"/>
    <property type="evidence" value="ECO:0007669"/>
    <property type="project" value="UniProtKB-SubCell"/>
</dbReference>
<name>A0A1F8DS93_9BACT</name>
<evidence type="ECO:0000259" key="6">
    <source>
        <dbReference type="Pfam" id="PF04932"/>
    </source>
</evidence>
<feature type="transmembrane region" description="Helical" evidence="5">
    <location>
        <begin position="207"/>
        <end position="226"/>
    </location>
</feature>
<dbReference type="InterPro" id="IPR007016">
    <property type="entry name" value="O-antigen_ligase-rel_domated"/>
</dbReference>
<feature type="domain" description="O-antigen ligase-related" evidence="6">
    <location>
        <begin position="215"/>
        <end position="372"/>
    </location>
</feature>
<proteinExistence type="predicted"/>
<dbReference type="STRING" id="1802557.A3A20_02900"/>
<evidence type="ECO:0000256" key="5">
    <source>
        <dbReference type="SAM" id="Phobius"/>
    </source>
</evidence>
<evidence type="ECO:0000313" key="7">
    <source>
        <dbReference type="EMBL" id="OGM91490.1"/>
    </source>
</evidence>
<feature type="transmembrane region" description="Helical" evidence="5">
    <location>
        <begin position="114"/>
        <end position="130"/>
    </location>
</feature>
<evidence type="ECO:0000256" key="2">
    <source>
        <dbReference type="ARBA" id="ARBA00022692"/>
    </source>
</evidence>
<dbReference type="AlphaFoldDB" id="A0A1F8DS93"/>
<feature type="transmembrane region" description="Helical" evidence="5">
    <location>
        <begin position="413"/>
        <end position="430"/>
    </location>
</feature>
<feature type="transmembrane region" description="Helical" evidence="5">
    <location>
        <begin position="76"/>
        <end position="94"/>
    </location>
</feature>
<dbReference type="PANTHER" id="PTHR37422:SF13">
    <property type="entry name" value="LIPOPOLYSACCHARIDE BIOSYNTHESIS PROTEIN PA4999-RELATED"/>
    <property type="match status" value="1"/>
</dbReference>
<feature type="transmembrane region" description="Helical" evidence="5">
    <location>
        <begin position="450"/>
        <end position="472"/>
    </location>
</feature>
<feature type="transmembrane region" description="Helical" evidence="5">
    <location>
        <begin position="142"/>
        <end position="163"/>
    </location>
</feature>
<accession>A0A1F8DS93</accession>
<evidence type="ECO:0000313" key="8">
    <source>
        <dbReference type="Proteomes" id="UP000178946"/>
    </source>
</evidence>
<reference evidence="7 8" key="1">
    <citation type="journal article" date="2016" name="Nat. Commun.">
        <title>Thousands of microbial genomes shed light on interconnected biogeochemical processes in an aquifer system.</title>
        <authorList>
            <person name="Anantharaman K."/>
            <person name="Brown C.T."/>
            <person name="Hug L.A."/>
            <person name="Sharon I."/>
            <person name="Castelle C.J."/>
            <person name="Probst A.J."/>
            <person name="Thomas B.C."/>
            <person name="Singh A."/>
            <person name="Wilkins M.J."/>
            <person name="Karaoz U."/>
            <person name="Brodie E.L."/>
            <person name="Williams K.H."/>
            <person name="Hubbard S.S."/>
            <person name="Banfield J.F."/>
        </authorList>
    </citation>
    <scope>NUCLEOTIDE SEQUENCE [LARGE SCALE GENOMIC DNA]</scope>
</reference>
<dbReference type="EMBL" id="MGIR01000002">
    <property type="protein sequence ID" value="OGM91490.1"/>
    <property type="molecule type" value="Genomic_DNA"/>
</dbReference>
<feature type="transmembrane region" description="Helical" evidence="5">
    <location>
        <begin position="183"/>
        <end position="200"/>
    </location>
</feature>
<dbReference type="PANTHER" id="PTHR37422">
    <property type="entry name" value="TEICHURONIC ACID BIOSYNTHESIS PROTEIN TUAE"/>
    <property type="match status" value="1"/>
</dbReference>
<sequence length="642" mass="71924">MNILKTSSKFFICLAILAPIIVASGLYFPFITGKALFFRAMVEAALFLYLLYLIFLESRARREELDGIKNTVKHPVFMAAAAFTAIFVLSSLVSPNPSLSFWSNFERADGAFQMLHYFTFFALLAILFVSKKDWLGVFKFNLIAASVVAIYAVGQFLVFRGLINLDFIIGALERSGGTLGNPAYLGGYSLLAIFSGIFLFSRELKRFNKFLIIIGLIMLAGAILVSNTRGTILAATTGAILLLGYFAFVFWKTKPITCNIPLIALAALIIFVSFFIYTSGSDFWRHVPGLNRLTPEILSDAGFYTRAWTWGSAAAGIIEKPVLGWGVENFSLAFDKYYNANHYGLETWYDRAHNIFLDYAISGGLFLLAAYLAIFAAAIRIAWKTSEIWAKIAAVWLVMYLIQGIVLFDTLPIYIQMFILLAFFVGQTRIDTNMNANQHKKIGDNRAMQLTATVILATLFSASFYYTLYLPYKKNTGIIQAIISSRADPINAIRYFKSSLNFYSPIGRQENIEASISFWNDALANAASQKQTVSFENAKIISEFISETFETNESLFSSTRPKFLLGIIHMRLALMTNGQEFLDKAKEYCSEGNETAPTRIEFLGCLQTIAKFEKNKEKQEQLSAKMAFLRPDLFKSDSPIGN</sequence>
<feature type="transmembrane region" description="Helical" evidence="5">
    <location>
        <begin position="258"/>
        <end position="277"/>
    </location>
</feature>
<feature type="transmembrane region" description="Helical" evidence="5">
    <location>
        <begin position="232"/>
        <end position="251"/>
    </location>
</feature>
<evidence type="ECO:0000256" key="3">
    <source>
        <dbReference type="ARBA" id="ARBA00022989"/>
    </source>
</evidence>
<dbReference type="Pfam" id="PF04932">
    <property type="entry name" value="Wzy_C"/>
    <property type="match status" value="1"/>
</dbReference>